<keyword evidence="2" id="KW-0540">Nuclease</keyword>
<gene>
    <name evidence="5" type="primary">TATDN1</name>
    <name evidence="5" type="ORF">K7432_001705</name>
</gene>
<keyword evidence="4" id="KW-0378">Hydrolase</keyword>
<name>A0ABR2W911_9FUNG</name>
<evidence type="ECO:0000256" key="4">
    <source>
        <dbReference type="ARBA" id="ARBA00022801"/>
    </source>
</evidence>
<dbReference type="InterPro" id="IPR001130">
    <property type="entry name" value="TatD-like"/>
</dbReference>
<dbReference type="Pfam" id="PF01026">
    <property type="entry name" value="TatD_DNase"/>
    <property type="match status" value="1"/>
</dbReference>
<evidence type="ECO:0000256" key="2">
    <source>
        <dbReference type="ARBA" id="ARBA00022722"/>
    </source>
</evidence>
<evidence type="ECO:0000313" key="5">
    <source>
        <dbReference type="EMBL" id="KAK9727621.1"/>
    </source>
</evidence>
<sequence>MFRGDYRGKIAHEDDLEYVLKRALDVGVERMMITGGSLSESKEALELARSKDYLFSTVGCHPTRCSEFEDTSIKASPEAYYEELLEIARSEHTKVVAIGECGLDYDRLHFCDKETQIKYFEKQFQLAETTKLPMFLHNRNTDGDFVDILFYME</sequence>
<dbReference type="Proteomes" id="UP001479436">
    <property type="component" value="Unassembled WGS sequence"/>
</dbReference>
<dbReference type="InterPro" id="IPR050891">
    <property type="entry name" value="TatD-type_Hydrolase"/>
</dbReference>
<dbReference type="EMBL" id="JASJQH010006916">
    <property type="protein sequence ID" value="KAK9727621.1"/>
    <property type="molecule type" value="Genomic_DNA"/>
</dbReference>
<organism evidence="5 6">
    <name type="scientific">Basidiobolus ranarum</name>
    <dbReference type="NCBI Taxonomy" id="34480"/>
    <lineage>
        <taxon>Eukaryota</taxon>
        <taxon>Fungi</taxon>
        <taxon>Fungi incertae sedis</taxon>
        <taxon>Zoopagomycota</taxon>
        <taxon>Entomophthoromycotina</taxon>
        <taxon>Basidiobolomycetes</taxon>
        <taxon>Basidiobolales</taxon>
        <taxon>Basidiobolaceae</taxon>
        <taxon>Basidiobolus</taxon>
    </lineage>
</organism>
<dbReference type="SUPFAM" id="SSF51556">
    <property type="entry name" value="Metallo-dependent hydrolases"/>
    <property type="match status" value="1"/>
</dbReference>
<accession>A0ABR2W911</accession>
<dbReference type="PANTHER" id="PTHR10060">
    <property type="entry name" value="TATD FAMILY DEOXYRIBONUCLEASE"/>
    <property type="match status" value="1"/>
</dbReference>
<dbReference type="InterPro" id="IPR032466">
    <property type="entry name" value="Metal_Hydrolase"/>
</dbReference>
<comment type="similarity">
    <text evidence="1">Belongs to the metallo-dependent hydrolases superfamily. TatD-type hydrolase family.</text>
</comment>
<reference evidence="5 6" key="1">
    <citation type="submission" date="2023-04" db="EMBL/GenBank/DDBJ databases">
        <title>Genome of Basidiobolus ranarum AG-B5.</title>
        <authorList>
            <person name="Stajich J.E."/>
            <person name="Carter-House D."/>
            <person name="Gryganskyi A."/>
        </authorList>
    </citation>
    <scope>NUCLEOTIDE SEQUENCE [LARGE SCALE GENOMIC DNA]</scope>
    <source>
        <strain evidence="5 6">AG-B5</strain>
    </source>
</reference>
<proteinExistence type="inferred from homology"/>
<protein>
    <submittedName>
        <fullName evidence="5">TatD DNase</fullName>
    </submittedName>
</protein>
<keyword evidence="3" id="KW-0479">Metal-binding</keyword>
<dbReference type="PANTHER" id="PTHR10060:SF15">
    <property type="entry name" value="DEOXYRIBONUCLEASE TATDN1"/>
    <property type="match status" value="1"/>
</dbReference>
<comment type="caution">
    <text evidence="5">The sequence shown here is derived from an EMBL/GenBank/DDBJ whole genome shotgun (WGS) entry which is preliminary data.</text>
</comment>
<dbReference type="Gene3D" id="3.20.20.140">
    <property type="entry name" value="Metal-dependent hydrolases"/>
    <property type="match status" value="1"/>
</dbReference>
<evidence type="ECO:0000313" key="6">
    <source>
        <dbReference type="Proteomes" id="UP001479436"/>
    </source>
</evidence>
<evidence type="ECO:0000256" key="1">
    <source>
        <dbReference type="ARBA" id="ARBA00009275"/>
    </source>
</evidence>
<evidence type="ECO:0000256" key="3">
    <source>
        <dbReference type="ARBA" id="ARBA00022723"/>
    </source>
</evidence>
<keyword evidence="6" id="KW-1185">Reference proteome</keyword>